<reference evidence="2" key="2">
    <citation type="submission" date="2020-01" db="EMBL/GenBank/DDBJ databases">
        <authorList>
            <person name="Korhonen P.K.K."/>
            <person name="Guangxu M.G."/>
            <person name="Wang T.W."/>
            <person name="Stroehlein A.J.S."/>
            <person name="Young N.D."/>
            <person name="Ang C.-S.A."/>
            <person name="Fernando D.W.F."/>
            <person name="Lu H.L."/>
            <person name="Taylor S.T."/>
            <person name="Ehtesham M.E.M."/>
            <person name="Najaraj S.H.N."/>
            <person name="Harsha G.H.G."/>
            <person name="Madugundu A.M."/>
            <person name="Renuse S.R."/>
            <person name="Holt D.H."/>
            <person name="Pandey A.P."/>
            <person name="Papenfuss A.P."/>
            <person name="Gasser R.B.G."/>
            <person name="Fischer K.F."/>
        </authorList>
    </citation>
    <scope>NUCLEOTIDE SEQUENCE</scope>
    <source>
        <strain evidence="2">SSS_KF_BRIS2020</strain>
    </source>
</reference>
<proteinExistence type="predicted"/>
<gene>
    <name evidence="2" type="ORF">SSS_2588</name>
</gene>
<keyword evidence="1" id="KW-0472">Membrane</keyword>
<sequence>MESISNRCVARSAPYISTPFSMLSSSMLIASTPSESLLSRWIPSSTTPLAPPPPLQQSTFPSLSSRSTVTLAIMRPRLLQTHWFVLVQLLMISYCLLSVATAQLDVNYLERSLEQNIVPKSVSDAKKDISTNQLENGESRKYSMLNNVPSQAASSSSSALIAKKRNVEENEMIFTKPPSISSSSSSSSSGSKLSSTRFLLDNIDDDQHNNNNNNPLILITNDDDGEEDGSIANNGIDYVNINDDGLSPFNMERLERIARASSGPKIRNSRSPFNEIRFMSPYQLQNFLARRFQNSDYLDKRMGSEFLGRKRSSSWVPYNIRRLVYSRIPASIWQKKLGSEFLGRR</sequence>
<evidence type="ECO:0000313" key="3">
    <source>
        <dbReference type="EnsemblMetazoa" id="KAF7494974.1"/>
    </source>
</evidence>
<name>A0A834RDT8_SARSC</name>
<organism evidence="2">
    <name type="scientific">Sarcoptes scabiei</name>
    <name type="common">Itch mite</name>
    <name type="synonym">Acarus scabiei</name>
    <dbReference type="NCBI Taxonomy" id="52283"/>
    <lineage>
        <taxon>Eukaryota</taxon>
        <taxon>Metazoa</taxon>
        <taxon>Ecdysozoa</taxon>
        <taxon>Arthropoda</taxon>
        <taxon>Chelicerata</taxon>
        <taxon>Arachnida</taxon>
        <taxon>Acari</taxon>
        <taxon>Acariformes</taxon>
        <taxon>Sarcoptiformes</taxon>
        <taxon>Astigmata</taxon>
        <taxon>Psoroptidia</taxon>
        <taxon>Sarcoptoidea</taxon>
        <taxon>Sarcoptidae</taxon>
        <taxon>Sarcoptinae</taxon>
        <taxon>Sarcoptes</taxon>
    </lineage>
</organism>
<feature type="transmembrane region" description="Helical" evidence="1">
    <location>
        <begin position="83"/>
        <end position="104"/>
    </location>
</feature>
<evidence type="ECO:0000313" key="2">
    <source>
        <dbReference type="EMBL" id="KAF7494974.1"/>
    </source>
</evidence>
<reference evidence="3" key="3">
    <citation type="submission" date="2022-06" db="UniProtKB">
        <authorList>
            <consortium name="EnsemblMetazoa"/>
        </authorList>
    </citation>
    <scope>IDENTIFICATION</scope>
</reference>
<protein>
    <submittedName>
        <fullName evidence="2 3">Uncharacterized protein</fullName>
    </submittedName>
</protein>
<dbReference type="EMBL" id="WVUK01000051">
    <property type="protein sequence ID" value="KAF7494974.1"/>
    <property type="molecule type" value="Genomic_DNA"/>
</dbReference>
<reference evidence="4" key="1">
    <citation type="journal article" date="2020" name="PLoS Negl. Trop. Dis.">
        <title>High-quality nuclear genome for Sarcoptes scabiei-A critical resource for a neglected parasite.</title>
        <authorList>
            <person name="Korhonen P.K."/>
            <person name="Gasser R.B."/>
            <person name="Ma G."/>
            <person name="Wang T."/>
            <person name="Stroehlein A.J."/>
            <person name="Young N.D."/>
            <person name="Ang C.S."/>
            <person name="Fernando D.D."/>
            <person name="Lu H.C."/>
            <person name="Taylor S."/>
            <person name="Reynolds S.L."/>
            <person name="Mofiz E."/>
            <person name="Najaraj S.H."/>
            <person name="Gowda H."/>
            <person name="Madugundu A."/>
            <person name="Renuse S."/>
            <person name="Holt D."/>
            <person name="Pandey A."/>
            <person name="Papenfuss A.T."/>
            <person name="Fischer K."/>
        </authorList>
    </citation>
    <scope>NUCLEOTIDE SEQUENCE [LARGE SCALE GENOMIC DNA]</scope>
</reference>
<dbReference type="AlphaFoldDB" id="A0A834RDT8"/>
<keyword evidence="4" id="KW-1185">Reference proteome</keyword>
<accession>A0A834RDT8</accession>
<evidence type="ECO:0000256" key="1">
    <source>
        <dbReference type="SAM" id="Phobius"/>
    </source>
</evidence>
<keyword evidence="1" id="KW-0812">Transmembrane</keyword>
<dbReference type="EnsemblMetazoa" id="SSS_2588s_mrna">
    <property type="protein sequence ID" value="KAF7494974.1"/>
    <property type="gene ID" value="SSS_2588"/>
</dbReference>
<dbReference type="Proteomes" id="UP000070412">
    <property type="component" value="Unassembled WGS sequence"/>
</dbReference>
<keyword evidence="1" id="KW-1133">Transmembrane helix</keyword>
<evidence type="ECO:0000313" key="4">
    <source>
        <dbReference type="Proteomes" id="UP000070412"/>
    </source>
</evidence>
<dbReference type="OrthoDB" id="6418606at2759"/>